<reference evidence="2 3" key="1">
    <citation type="submission" date="2019-06" db="EMBL/GenBank/DDBJ databases">
        <title>A chromosomal-level reference genome of Carpinus fangiana (Coryloideae, Betulaceae).</title>
        <authorList>
            <person name="Yang X."/>
            <person name="Wang Z."/>
            <person name="Zhang L."/>
            <person name="Hao G."/>
            <person name="Liu J."/>
            <person name="Yang Y."/>
        </authorList>
    </citation>
    <scope>NUCLEOTIDE SEQUENCE [LARGE SCALE GENOMIC DNA]</scope>
    <source>
        <strain evidence="2">Cfa_2016G</strain>
        <tissue evidence="2">Leaf</tissue>
    </source>
</reference>
<name>A0A5N6QEW5_9ROSI</name>
<feature type="compositionally biased region" description="Polar residues" evidence="1">
    <location>
        <begin position="195"/>
        <end position="207"/>
    </location>
</feature>
<accession>A0A5N6QEW5</accession>
<dbReference type="EMBL" id="CM017321">
    <property type="protein sequence ID" value="KAE7996924.1"/>
    <property type="molecule type" value="Genomic_DNA"/>
</dbReference>
<dbReference type="Proteomes" id="UP000327013">
    <property type="component" value="Chromosome 1"/>
</dbReference>
<organism evidence="2 3">
    <name type="scientific">Carpinus fangiana</name>
    <dbReference type="NCBI Taxonomy" id="176857"/>
    <lineage>
        <taxon>Eukaryota</taxon>
        <taxon>Viridiplantae</taxon>
        <taxon>Streptophyta</taxon>
        <taxon>Embryophyta</taxon>
        <taxon>Tracheophyta</taxon>
        <taxon>Spermatophyta</taxon>
        <taxon>Magnoliopsida</taxon>
        <taxon>eudicotyledons</taxon>
        <taxon>Gunneridae</taxon>
        <taxon>Pentapetalae</taxon>
        <taxon>rosids</taxon>
        <taxon>fabids</taxon>
        <taxon>Fagales</taxon>
        <taxon>Betulaceae</taxon>
        <taxon>Carpinus</taxon>
    </lineage>
</organism>
<proteinExistence type="predicted"/>
<evidence type="ECO:0000313" key="2">
    <source>
        <dbReference type="EMBL" id="KAE7996924.1"/>
    </source>
</evidence>
<dbReference type="OrthoDB" id="1576948at2759"/>
<gene>
    <name evidence="2" type="ORF">FH972_001601</name>
</gene>
<dbReference type="PANTHER" id="PTHR34130">
    <property type="entry name" value="OS08G0243800 PROTEIN"/>
    <property type="match status" value="1"/>
</dbReference>
<evidence type="ECO:0000256" key="1">
    <source>
        <dbReference type="SAM" id="MobiDB-lite"/>
    </source>
</evidence>
<feature type="region of interest" description="Disordered" evidence="1">
    <location>
        <begin position="190"/>
        <end position="220"/>
    </location>
</feature>
<dbReference type="AlphaFoldDB" id="A0A5N6QEW5"/>
<keyword evidence="3" id="KW-1185">Reference proteome</keyword>
<dbReference type="PANTHER" id="PTHR34130:SF5">
    <property type="entry name" value="OS08G0243800 PROTEIN"/>
    <property type="match status" value="1"/>
</dbReference>
<sequence>MEHLHDPYEAEEALSLCDLPIYSDDAASNWDDYTKEEQRLSSDNDFFEFFSEDFTAPPTAASTTNNNHIIFCGKLIPYREAQSHEISFSDTKQNQKKRGFLRWKSLSFNKKKSKAEEYDHGNYSKLQEGEKGSSALALPSSKGYVYAAKNCDFSVGKVSLLPPSTKSRWYLFLFGMAGLPTEMELRDIRTRQSRMRSQPSTVSQSSVESDEMVKGVGDNARRSRGKGLWRLLRVLGCRSTHQTNAVVKASAAGCPPQV</sequence>
<protein>
    <submittedName>
        <fullName evidence="2">Uncharacterized protein</fullName>
    </submittedName>
</protein>
<evidence type="ECO:0000313" key="3">
    <source>
        <dbReference type="Proteomes" id="UP000327013"/>
    </source>
</evidence>